<dbReference type="PANTHER" id="PTHR23131:SF4">
    <property type="entry name" value="METALLO-BETA-LACTAMASE SUPERFAMILY POTEIN"/>
    <property type="match status" value="1"/>
</dbReference>
<dbReference type="InterPro" id="IPR050662">
    <property type="entry name" value="Sec-metab_biosynth-thioest"/>
</dbReference>
<proteinExistence type="predicted"/>
<comment type="caution">
    <text evidence="2">The sequence shown here is derived from an EMBL/GenBank/DDBJ whole genome shotgun (WGS) entry which is preliminary data.</text>
</comment>
<dbReference type="InterPro" id="IPR036388">
    <property type="entry name" value="WH-like_DNA-bd_sf"/>
</dbReference>
<dbReference type="RefSeq" id="WP_035288657.1">
    <property type="nucleotide sequence ID" value="NZ_AYXG01000226.1"/>
</dbReference>
<dbReference type="OrthoDB" id="2971563at2"/>
<dbReference type="PANTHER" id="PTHR23131">
    <property type="entry name" value="ENDORIBONUCLEASE LACTB2"/>
    <property type="match status" value="1"/>
</dbReference>
<sequence>MAAGSGPWAEPGAFEVAPGVHRIPLPLPGDGLHAVNVYSVETTDGLVLIDSGWGLREARDLLESALNSLDHDFGSVSRFLVTHMHRDHYTMAVELRRMFGTRIALGIGEQPNLDVVLAGEAERQVSDLRAWGATALQSKLRAMLGQRDPGRPSYELPDEWLSGTQDIVLGDRTLTAVPTPGHTRGHVVFVDAAAGLLFAGDHVLPHITPSIGFEPARARLPLGDYLDSLRLMRTHPDMRLLPAHGPVAPSVHARVDELLEHHEQRLARTAEAVRDGAGTAFEAARRLGWTRRERAFDTLDLFNQVLAVGETAAHLDVLVVRGALKSSTANGVVEYAAPGQSNSEG</sequence>
<dbReference type="EMBL" id="AYXG01000226">
    <property type="protein sequence ID" value="EWC58905.1"/>
    <property type="molecule type" value="Genomic_DNA"/>
</dbReference>
<protein>
    <recommendedName>
        <fullName evidence="1">Metallo-beta-lactamase domain-containing protein</fullName>
    </recommendedName>
</protein>
<evidence type="ECO:0000259" key="1">
    <source>
        <dbReference type="SMART" id="SM00849"/>
    </source>
</evidence>
<dbReference type="eggNOG" id="COG0491">
    <property type="taxonomic scope" value="Bacteria"/>
</dbReference>
<dbReference type="SMART" id="SM00849">
    <property type="entry name" value="Lactamase_B"/>
    <property type="match status" value="1"/>
</dbReference>
<dbReference type="Gene3D" id="1.10.10.10">
    <property type="entry name" value="Winged helix-like DNA-binding domain superfamily/Winged helix DNA-binding domain"/>
    <property type="match status" value="1"/>
</dbReference>
<feature type="domain" description="Metallo-beta-lactamase" evidence="1">
    <location>
        <begin position="34"/>
        <end position="244"/>
    </location>
</feature>
<dbReference type="STRING" id="909613.UO65_5818"/>
<name>W7IDH0_9PSEU</name>
<dbReference type="Proteomes" id="UP000019277">
    <property type="component" value="Unassembled WGS sequence"/>
</dbReference>
<organism evidence="2 3">
    <name type="scientific">Actinokineospora spheciospongiae</name>
    <dbReference type="NCBI Taxonomy" id="909613"/>
    <lineage>
        <taxon>Bacteria</taxon>
        <taxon>Bacillati</taxon>
        <taxon>Actinomycetota</taxon>
        <taxon>Actinomycetes</taxon>
        <taxon>Pseudonocardiales</taxon>
        <taxon>Pseudonocardiaceae</taxon>
        <taxon>Actinokineospora</taxon>
    </lineage>
</organism>
<accession>W7IDH0</accession>
<dbReference type="Pfam" id="PF00753">
    <property type="entry name" value="Lactamase_B"/>
    <property type="match status" value="1"/>
</dbReference>
<dbReference type="InterPro" id="IPR036866">
    <property type="entry name" value="RibonucZ/Hydroxyglut_hydro"/>
</dbReference>
<dbReference type="PATRIC" id="fig|909613.9.peg.5819"/>
<gene>
    <name evidence="2" type="ORF">UO65_5818</name>
</gene>
<dbReference type="InterPro" id="IPR001279">
    <property type="entry name" value="Metallo-B-lactamas"/>
</dbReference>
<evidence type="ECO:0000313" key="3">
    <source>
        <dbReference type="Proteomes" id="UP000019277"/>
    </source>
</evidence>
<reference evidence="2 3" key="1">
    <citation type="journal article" date="2014" name="Genome Announc.">
        <title>Draft Genome Sequence of the Antitrypanosomally Active Sponge-Associated Bacterium Actinokineospora sp. Strain EG49.</title>
        <authorList>
            <person name="Harjes J."/>
            <person name="Ryu T."/>
            <person name="Abdelmohsen U.R."/>
            <person name="Moitinho-Silva L."/>
            <person name="Horn H."/>
            <person name="Ravasi T."/>
            <person name="Hentschel U."/>
        </authorList>
    </citation>
    <scope>NUCLEOTIDE SEQUENCE [LARGE SCALE GENOMIC DNA]</scope>
    <source>
        <strain evidence="2 3">EG49</strain>
    </source>
</reference>
<evidence type="ECO:0000313" key="2">
    <source>
        <dbReference type="EMBL" id="EWC58905.1"/>
    </source>
</evidence>
<dbReference type="SUPFAM" id="SSF56281">
    <property type="entry name" value="Metallo-hydrolase/oxidoreductase"/>
    <property type="match status" value="1"/>
</dbReference>
<dbReference type="Gene3D" id="3.60.15.10">
    <property type="entry name" value="Ribonuclease Z/Hydroxyacylglutathione hydrolase-like"/>
    <property type="match status" value="1"/>
</dbReference>
<keyword evidence="3" id="KW-1185">Reference proteome</keyword>
<dbReference type="AlphaFoldDB" id="W7IDH0"/>